<evidence type="ECO:0000313" key="1">
    <source>
        <dbReference type="EMBL" id="PZQ58352.1"/>
    </source>
</evidence>
<gene>
    <name evidence="1" type="ORF">DI544_14350</name>
</gene>
<dbReference type="GO" id="GO:0016740">
    <property type="term" value="F:transferase activity"/>
    <property type="evidence" value="ECO:0007669"/>
    <property type="project" value="UniProtKB-KW"/>
</dbReference>
<accession>A0A2W5NXN9</accession>
<comment type="caution">
    <text evidence="1">The sequence shown here is derived from an EMBL/GenBank/DDBJ whole genome shotgun (WGS) entry which is preliminary data.</text>
</comment>
<organism evidence="1 2">
    <name type="scientific">Sphingomonas taxi</name>
    <dbReference type="NCBI Taxonomy" id="1549858"/>
    <lineage>
        <taxon>Bacteria</taxon>
        <taxon>Pseudomonadati</taxon>
        <taxon>Pseudomonadota</taxon>
        <taxon>Alphaproteobacteria</taxon>
        <taxon>Sphingomonadales</taxon>
        <taxon>Sphingomonadaceae</taxon>
        <taxon>Sphingomonas</taxon>
    </lineage>
</organism>
<sequence>MTILHEDAITRAIRSDIESRLTAVEVKEGVRLLLTVESGSRAWGFPSPDSDYDVRFIYVRPRDWYLSLTPGRDVIEAPIVDDIDLSGWDIRKALGLLLKSNAVVSEWIESPIRYRADDEIVGDLAALADSVIDARSLAYHYASLGRNAADRWLEREGAVPVKKYFYALRPALAIRWLRRKGGRRPPMDLQSLVDDVGLPDGVRDDIAALVAAKRRSNERSNTARIPALDALIRDELVRADEVRGGTVDPRSRERAEALFLHLVNT</sequence>
<evidence type="ECO:0000313" key="2">
    <source>
        <dbReference type="Proteomes" id="UP000249229"/>
    </source>
</evidence>
<dbReference type="PANTHER" id="PTHR34817:SF2">
    <property type="entry name" value="NUCLEOTIDYLTRANSFERASE"/>
    <property type="match status" value="1"/>
</dbReference>
<dbReference type="InterPro" id="IPR018775">
    <property type="entry name" value="RlaP"/>
</dbReference>
<dbReference type="Proteomes" id="UP000249229">
    <property type="component" value="Unassembled WGS sequence"/>
</dbReference>
<name>A0A2W5NXN9_9SPHN</name>
<dbReference type="PANTHER" id="PTHR34817">
    <property type="entry name" value="NUCLEOTIDYLTRANSFERASE"/>
    <property type="match status" value="1"/>
</dbReference>
<protein>
    <submittedName>
        <fullName evidence="1">Nucleotidyltransferase domain-containing protein</fullName>
    </submittedName>
</protein>
<dbReference type="AlphaFoldDB" id="A0A2W5NXN9"/>
<keyword evidence="1" id="KW-0808">Transferase</keyword>
<dbReference type="Pfam" id="PF10127">
    <property type="entry name" value="RlaP"/>
    <property type="match status" value="1"/>
</dbReference>
<dbReference type="EMBL" id="QFQI01000018">
    <property type="protein sequence ID" value="PZQ58352.1"/>
    <property type="molecule type" value="Genomic_DNA"/>
</dbReference>
<proteinExistence type="predicted"/>
<reference evidence="1 2" key="1">
    <citation type="submission" date="2017-08" db="EMBL/GenBank/DDBJ databases">
        <title>Infants hospitalized years apart are colonized by the same room-sourced microbial strains.</title>
        <authorList>
            <person name="Brooks B."/>
            <person name="Olm M.R."/>
            <person name="Firek B.A."/>
            <person name="Baker R."/>
            <person name="Thomas B.C."/>
            <person name="Morowitz M.J."/>
            <person name="Banfield J.F."/>
        </authorList>
    </citation>
    <scope>NUCLEOTIDE SEQUENCE [LARGE SCALE GENOMIC DNA]</scope>
    <source>
        <strain evidence="1">S2_005_001_R1_22</strain>
    </source>
</reference>